<evidence type="ECO:0000256" key="3">
    <source>
        <dbReference type="ARBA" id="ARBA00004810"/>
    </source>
</evidence>
<evidence type="ECO:0000256" key="8">
    <source>
        <dbReference type="ARBA" id="ARBA00022898"/>
    </source>
</evidence>
<dbReference type="GO" id="GO:0009097">
    <property type="term" value="P:isoleucine biosynthetic process"/>
    <property type="evidence" value="ECO:0007669"/>
    <property type="project" value="UniProtKB-UniRule"/>
</dbReference>
<dbReference type="AlphaFoldDB" id="A0A0D5NQV5"/>
<dbReference type="PANTHER" id="PTHR48078:SF11">
    <property type="entry name" value="THREONINE DEHYDRATASE, MITOCHONDRIAL"/>
    <property type="match status" value="1"/>
</dbReference>
<dbReference type="Gene3D" id="3.40.50.1100">
    <property type="match status" value="2"/>
</dbReference>
<dbReference type="NCBIfam" id="TIGR02079">
    <property type="entry name" value="THD1"/>
    <property type="match status" value="1"/>
</dbReference>
<dbReference type="Proteomes" id="UP000032633">
    <property type="component" value="Chromosome"/>
</dbReference>
<dbReference type="GO" id="GO:0006565">
    <property type="term" value="P:L-serine catabolic process"/>
    <property type="evidence" value="ECO:0007669"/>
    <property type="project" value="TreeGrafter"/>
</dbReference>
<comment type="cofactor">
    <cofactor evidence="2 12">
        <name>pyridoxal 5'-phosphate</name>
        <dbReference type="ChEBI" id="CHEBI:597326"/>
    </cofactor>
</comment>
<dbReference type="RefSeq" id="WP_045673088.1">
    <property type="nucleotide sequence ID" value="NZ_CP011058.1"/>
</dbReference>
<dbReference type="UniPathway" id="UPA00047">
    <property type="reaction ID" value="UER00054"/>
</dbReference>
<dbReference type="Pfam" id="PF00291">
    <property type="entry name" value="PALP"/>
    <property type="match status" value="1"/>
</dbReference>
<comment type="catalytic activity">
    <reaction evidence="1 12">
        <text>L-threonine = 2-oxobutanoate + NH4(+)</text>
        <dbReference type="Rhea" id="RHEA:22108"/>
        <dbReference type="ChEBI" id="CHEBI:16763"/>
        <dbReference type="ChEBI" id="CHEBI:28938"/>
        <dbReference type="ChEBI" id="CHEBI:57926"/>
        <dbReference type="EC" id="4.3.1.19"/>
    </reaction>
</comment>
<dbReference type="NCBIfam" id="NF006390">
    <property type="entry name" value="PRK08639.1"/>
    <property type="match status" value="1"/>
</dbReference>
<keyword evidence="10 12" id="KW-0100">Branched-chain amino acid biosynthesis</keyword>
<name>A0A0D5NQV5_9BACL</name>
<dbReference type="InterPro" id="IPR001721">
    <property type="entry name" value="TD_ACT-like"/>
</dbReference>
<dbReference type="GO" id="GO:0004794">
    <property type="term" value="F:threonine deaminase activity"/>
    <property type="evidence" value="ECO:0007669"/>
    <property type="project" value="UniProtKB-UniRule"/>
</dbReference>
<evidence type="ECO:0000259" key="13">
    <source>
        <dbReference type="PROSITE" id="PS51672"/>
    </source>
</evidence>
<dbReference type="InterPro" id="IPR036052">
    <property type="entry name" value="TrpB-like_PALP_sf"/>
</dbReference>
<evidence type="ECO:0000313" key="14">
    <source>
        <dbReference type="EMBL" id="AJY77590.1"/>
    </source>
</evidence>
<feature type="domain" description="ACT-like" evidence="13">
    <location>
        <begin position="339"/>
        <end position="413"/>
    </location>
</feature>
<evidence type="ECO:0000256" key="7">
    <source>
        <dbReference type="ARBA" id="ARBA00022624"/>
    </source>
</evidence>
<accession>A0A0D5NQV5</accession>
<keyword evidence="8 12" id="KW-0663">Pyridoxal phosphate</keyword>
<reference evidence="15" key="2">
    <citation type="submission" date="2015-03" db="EMBL/GenBank/DDBJ databases">
        <title>Genome sequence of Paenibacillus beijingensis strain DSM 24997T.</title>
        <authorList>
            <person name="Kwak Y."/>
            <person name="Shin J.-H."/>
        </authorList>
    </citation>
    <scope>NUCLEOTIDE SEQUENCE [LARGE SCALE GENOMIC DNA]</scope>
    <source>
        <strain evidence="15">DSM 24997</strain>
    </source>
</reference>
<dbReference type="SUPFAM" id="SSF53686">
    <property type="entry name" value="Tryptophan synthase beta subunit-like PLP-dependent enzymes"/>
    <property type="match status" value="1"/>
</dbReference>
<reference evidence="14 15" key="1">
    <citation type="journal article" date="2015" name="J. Biotechnol.">
        <title>Complete genome sequence of Paenibacillus beijingensis 7188(T) (=DSM 24997(T)), a novel rhizobacterium from jujube garden soil.</title>
        <authorList>
            <person name="Kwak Y."/>
            <person name="Shin J.H."/>
        </authorList>
    </citation>
    <scope>NUCLEOTIDE SEQUENCE [LARGE SCALE GENOMIC DNA]</scope>
    <source>
        <strain evidence="14 15">DSM 24997</strain>
    </source>
</reference>
<dbReference type="PROSITE" id="PS00165">
    <property type="entry name" value="DEHYDRATASE_SER_THR"/>
    <property type="match status" value="1"/>
</dbReference>
<dbReference type="CDD" id="cd01562">
    <property type="entry name" value="Thr-dehyd"/>
    <property type="match status" value="1"/>
</dbReference>
<comment type="pathway">
    <text evidence="3 12">Amino-acid biosynthesis; L-isoleucine biosynthesis; 2-oxobutanoate from L-threonine: step 1/1.</text>
</comment>
<keyword evidence="15" id="KW-1185">Reference proteome</keyword>
<organism evidence="14 15">
    <name type="scientific">Paenibacillus beijingensis</name>
    <dbReference type="NCBI Taxonomy" id="1126833"/>
    <lineage>
        <taxon>Bacteria</taxon>
        <taxon>Bacillati</taxon>
        <taxon>Bacillota</taxon>
        <taxon>Bacilli</taxon>
        <taxon>Bacillales</taxon>
        <taxon>Paenibacillaceae</taxon>
        <taxon>Paenibacillus</taxon>
    </lineage>
</organism>
<gene>
    <name evidence="12" type="primary">ilvA</name>
    <name evidence="14" type="ORF">VN24_07590</name>
</gene>
<evidence type="ECO:0000256" key="5">
    <source>
        <dbReference type="ARBA" id="ARBA00011881"/>
    </source>
</evidence>
<dbReference type="FunFam" id="3.40.50.1100:FF:000007">
    <property type="entry name" value="L-threonine dehydratase catabolic TdcB"/>
    <property type="match status" value="1"/>
</dbReference>
<dbReference type="InterPro" id="IPR001926">
    <property type="entry name" value="TrpB-like_PALP"/>
</dbReference>
<evidence type="ECO:0000256" key="9">
    <source>
        <dbReference type="ARBA" id="ARBA00023239"/>
    </source>
</evidence>
<dbReference type="HOGENOM" id="CLU_021152_4_2_9"/>
<dbReference type="PROSITE" id="PS51672">
    <property type="entry name" value="ACT_LIKE"/>
    <property type="match status" value="1"/>
</dbReference>
<evidence type="ECO:0000313" key="15">
    <source>
        <dbReference type="Proteomes" id="UP000032633"/>
    </source>
</evidence>
<dbReference type="GO" id="GO:0003941">
    <property type="term" value="F:L-serine ammonia-lyase activity"/>
    <property type="evidence" value="ECO:0007669"/>
    <property type="project" value="TreeGrafter"/>
</dbReference>
<sequence length="422" mass="46323">MTYPPTGPMKIELEDMIQAQMHLSEVITRTPLQHNRVLSERYACNLLLKREDLQVVRSFKIRGAYHRIRSLDPASLAKGVVCASAGNHAQGVAYSCQTLGIPGKIYMPSTTPRQKVNQVAFFGGSQVEIVLTGDTFDDAYAEAVKASESSGMPFIHPFDDPAIIAGNGTIGKEIMDDSASIPDYVFVTIGGGGLAAGVASYIKAVSPRTKIIGVEPKGAPSMNVSLNKGKVTPLDTIDKFVDGAAVKRVGDLTFDLCRDLLDDIVLVPEGKVCTTLLELYNENAIVAEPAGALPISALDMYRDEIVGKSVVCIVSGGNNDVDRMQEMKERSLIYEGLKHYFMVNFPQRAGALREFLDDVLGPEDDITRFEYTKKHNKENGPALVGIELKRQEDYAPLMERMNRKGYQVIELNKDPMMFNLLI</sequence>
<proteinExistence type="inferred from homology"/>
<dbReference type="PANTHER" id="PTHR48078">
    <property type="entry name" value="THREONINE DEHYDRATASE, MITOCHONDRIAL-RELATED"/>
    <property type="match status" value="1"/>
</dbReference>
<dbReference type="SUPFAM" id="SSF55021">
    <property type="entry name" value="ACT-like"/>
    <property type="match status" value="1"/>
</dbReference>
<dbReference type="CDD" id="cd04907">
    <property type="entry name" value="ACT_ThrD-I_2"/>
    <property type="match status" value="1"/>
</dbReference>
<dbReference type="FunFam" id="3.40.50.1100:FF:000005">
    <property type="entry name" value="Threonine dehydratase catabolic"/>
    <property type="match status" value="1"/>
</dbReference>
<evidence type="ECO:0000256" key="4">
    <source>
        <dbReference type="ARBA" id="ARBA00010869"/>
    </source>
</evidence>
<dbReference type="InterPro" id="IPR011820">
    <property type="entry name" value="IlvA"/>
</dbReference>
<evidence type="ECO:0000256" key="10">
    <source>
        <dbReference type="ARBA" id="ARBA00023304"/>
    </source>
</evidence>
<dbReference type="GO" id="GO:0030170">
    <property type="term" value="F:pyridoxal phosphate binding"/>
    <property type="evidence" value="ECO:0007669"/>
    <property type="project" value="InterPro"/>
</dbReference>
<comment type="similarity">
    <text evidence="4 12">Belongs to the serine/threonine dehydratase family.</text>
</comment>
<comment type="function">
    <text evidence="11 12">Catalyzes the anaerobic formation of alpha-ketobutyrate and ammonia from threonine in a two-step reaction. The first step involved a dehydration of threonine and a production of enamine intermediates (aminocrotonate), which tautomerizes to its imine form (iminobutyrate). Both intermediates are unstable and short-lived. The second step is the nonenzymatic hydrolysis of the enamine/imine intermediates to form 2-ketobutyrate and free ammonia. In the low water environment of the cell, the second step is accelerated by RidA.</text>
</comment>
<evidence type="ECO:0000256" key="1">
    <source>
        <dbReference type="ARBA" id="ARBA00001274"/>
    </source>
</evidence>
<dbReference type="EMBL" id="CP011058">
    <property type="protein sequence ID" value="AJY77590.1"/>
    <property type="molecule type" value="Genomic_DNA"/>
</dbReference>
<protein>
    <recommendedName>
        <fullName evidence="12">L-threonine dehydratase</fullName>
        <ecNumber evidence="12">4.3.1.19</ecNumber>
    </recommendedName>
    <alternativeName>
        <fullName evidence="12">Threonine deaminase</fullName>
    </alternativeName>
</protein>
<dbReference type="InterPro" id="IPR050147">
    <property type="entry name" value="Ser/Thr_Dehydratase"/>
</dbReference>
<dbReference type="STRING" id="1126833.VN24_07590"/>
<dbReference type="PATRIC" id="fig|1126833.4.peg.1669"/>
<keyword evidence="6 12" id="KW-0028">Amino-acid biosynthesis</keyword>
<dbReference type="Pfam" id="PF00585">
    <property type="entry name" value="Thr_dehydrat_C"/>
    <property type="match status" value="1"/>
</dbReference>
<keyword evidence="7 12" id="KW-0412">Isoleucine biosynthesis</keyword>
<dbReference type="InterPro" id="IPR045865">
    <property type="entry name" value="ACT-like_dom_sf"/>
</dbReference>
<dbReference type="GO" id="GO:0006567">
    <property type="term" value="P:L-threonine catabolic process"/>
    <property type="evidence" value="ECO:0007669"/>
    <property type="project" value="TreeGrafter"/>
</dbReference>
<evidence type="ECO:0000256" key="6">
    <source>
        <dbReference type="ARBA" id="ARBA00022605"/>
    </source>
</evidence>
<dbReference type="InterPro" id="IPR000634">
    <property type="entry name" value="Ser/Thr_deHydtase_PyrdxlP-BS"/>
</dbReference>
<evidence type="ECO:0000256" key="12">
    <source>
        <dbReference type="RuleBase" id="RU362012"/>
    </source>
</evidence>
<evidence type="ECO:0000256" key="2">
    <source>
        <dbReference type="ARBA" id="ARBA00001933"/>
    </source>
</evidence>
<dbReference type="EC" id="4.3.1.19" evidence="12"/>
<comment type="subunit">
    <text evidence="5 12">Homotetramer.</text>
</comment>
<evidence type="ECO:0000256" key="11">
    <source>
        <dbReference type="ARBA" id="ARBA00025527"/>
    </source>
</evidence>
<dbReference type="KEGG" id="pbj:VN24_07590"/>
<keyword evidence="9 12" id="KW-0456">Lyase</keyword>